<keyword evidence="2" id="KW-1185">Reference proteome</keyword>
<evidence type="ECO:0000313" key="2">
    <source>
        <dbReference type="Proteomes" id="UP000235388"/>
    </source>
</evidence>
<name>A0A2N5SL95_9BASI</name>
<dbReference type="EMBL" id="PGCJ01000932">
    <property type="protein sequence ID" value="PLW14018.1"/>
    <property type="molecule type" value="Genomic_DNA"/>
</dbReference>
<evidence type="ECO:0000313" key="1">
    <source>
        <dbReference type="EMBL" id="PLW14018.1"/>
    </source>
</evidence>
<proteinExistence type="predicted"/>
<organism evidence="1 2">
    <name type="scientific">Puccinia coronata f. sp. avenae</name>
    <dbReference type="NCBI Taxonomy" id="200324"/>
    <lineage>
        <taxon>Eukaryota</taxon>
        <taxon>Fungi</taxon>
        <taxon>Dikarya</taxon>
        <taxon>Basidiomycota</taxon>
        <taxon>Pucciniomycotina</taxon>
        <taxon>Pucciniomycetes</taxon>
        <taxon>Pucciniales</taxon>
        <taxon>Pucciniaceae</taxon>
        <taxon>Puccinia</taxon>
    </lineage>
</organism>
<protein>
    <submittedName>
        <fullName evidence="1">Uncharacterized protein</fullName>
    </submittedName>
</protein>
<accession>A0A2N5SL95</accession>
<dbReference type="PROSITE" id="PS51257">
    <property type="entry name" value="PROKAR_LIPOPROTEIN"/>
    <property type="match status" value="1"/>
</dbReference>
<sequence>MRRQVDDKVAAVCVDHFPQTPTHLLPLNTGSACPSDTTFAQVTIVLGIDLPTQILMSNSNLTISRIL</sequence>
<dbReference type="Proteomes" id="UP000235388">
    <property type="component" value="Unassembled WGS sequence"/>
</dbReference>
<reference evidence="1 2" key="1">
    <citation type="submission" date="2017-11" db="EMBL/GenBank/DDBJ databases">
        <title>De novo assembly and phasing of dikaryotic genomes from two isolates of Puccinia coronata f. sp. avenae, the causal agent of oat crown rust.</title>
        <authorList>
            <person name="Miller M.E."/>
            <person name="Zhang Y."/>
            <person name="Omidvar V."/>
            <person name="Sperschneider J."/>
            <person name="Schwessinger B."/>
            <person name="Raley C."/>
            <person name="Palmer J.M."/>
            <person name="Garnica D."/>
            <person name="Upadhyaya N."/>
            <person name="Rathjen J."/>
            <person name="Taylor J.M."/>
            <person name="Park R.F."/>
            <person name="Dodds P.N."/>
            <person name="Hirsch C.D."/>
            <person name="Kianian S.F."/>
            <person name="Figueroa M."/>
        </authorList>
    </citation>
    <scope>NUCLEOTIDE SEQUENCE [LARGE SCALE GENOMIC DNA]</scope>
    <source>
        <strain evidence="1">12NC29</strain>
    </source>
</reference>
<gene>
    <name evidence="1" type="ORF">PCANC_17060</name>
</gene>
<dbReference type="AlphaFoldDB" id="A0A2N5SL95"/>
<comment type="caution">
    <text evidence="1">The sequence shown here is derived from an EMBL/GenBank/DDBJ whole genome shotgun (WGS) entry which is preliminary data.</text>
</comment>